<proteinExistence type="predicted"/>
<dbReference type="EMBL" id="MLFT02000008">
    <property type="protein sequence ID" value="PHT40412.1"/>
    <property type="molecule type" value="Genomic_DNA"/>
</dbReference>
<keyword evidence="2" id="KW-1185">Reference proteome</keyword>
<reference evidence="1 2" key="1">
    <citation type="journal article" date="2017" name="Genome Biol.">
        <title>New reference genome sequences of hot pepper reveal the massive evolution of plant disease-resistance genes by retroduplication.</title>
        <authorList>
            <person name="Kim S."/>
            <person name="Park J."/>
            <person name="Yeom S.I."/>
            <person name="Kim Y.M."/>
            <person name="Seo E."/>
            <person name="Kim K.T."/>
            <person name="Kim M.S."/>
            <person name="Lee J.M."/>
            <person name="Cheong K."/>
            <person name="Shin H.S."/>
            <person name="Kim S.B."/>
            <person name="Han K."/>
            <person name="Lee J."/>
            <person name="Park M."/>
            <person name="Lee H.A."/>
            <person name="Lee H.Y."/>
            <person name="Lee Y."/>
            <person name="Oh S."/>
            <person name="Lee J.H."/>
            <person name="Choi E."/>
            <person name="Choi E."/>
            <person name="Lee S.E."/>
            <person name="Jeon J."/>
            <person name="Kim H."/>
            <person name="Choi G."/>
            <person name="Song H."/>
            <person name="Lee J."/>
            <person name="Lee S.C."/>
            <person name="Kwon J.K."/>
            <person name="Lee H.Y."/>
            <person name="Koo N."/>
            <person name="Hong Y."/>
            <person name="Kim R.W."/>
            <person name="Kang W.H."/>
            <person name="Huh J.H."/>
            <person name="Kang B.C."/>
            <person name="Yang T.J."/>
            <person name="Lee Y.H."/>
            <person name="Bennetzen J.L."/>
            <person name="Choi D."/>
        </authorList>
    </citation>
    <scope>NUCLEOTIDE SEQUENCE [LARGE SCALE GENOMIC DNA]</scope>
    <source>
        <strain evidence="2">cv. PBC81</strain>
    </source>
</reference>
<dbReference type="Proteomes" id="UP000224567">
    <property type="component" value="Unassembled WGS sequence"/>
</dbReference>
<dbReference type="OrthoDB" id="1745472at2759"/>
<comment type="caution">
    <text evidence="1">The sequence shown here is derived from an EMBL/GenBank/DDBJ whole genome shotgun (WGS) entry which is preliminary data.</text>
</comment>
<reference evidence="2" key="2">
    <citation type="journal article" date="2017" name="J. Anim. Genet.">
        <title>Multiple reference genome sequences of hot pepper reveal the massive evolution of plant disease resistance genes by retroduplication.</title>
        <authorList>
            <person name="Kim S."/>
            <person name="Park J."/>
            <person name="Yeom S.-I."/>
            <person name="Kim Y.-M."/>
            <person name="Seo E."/>
            <person name="Kim K.-T."/>
            <person name="Kim M.-S."/>
            <person name="Lee J.M."/>
            <person name="Cheong K."/>
            <person name="Shin H.-S."/>
            <person name="Kim S.-B."/>
            <person name="Han K."/>
            <person name="Lee J."/>
            <person name="Park M."/>
            <person name="Lee H.-A."/>
            <person name="Lee H.-Y."/>
            <person name="Lee Y."/>
            <person name="Oh S."/>
            <person name="Lee J.H."/>
            <person name="Choi E."/>
            <person name="Choi E."/>
            <person name="Lee S.E."/>
            <person name="Jeon J."/>
            <person name="Kim H."/>
            <person name="Choi G."/>
            <person name="Song H."/>
            <person name="Lee J."/>
            <person name="Lee S.-C."/>
            <person name="Kwon J.-K."/>
            <person name="Lee H.-Y."/>
            <person name="Koo N."/>
            <person name="Hong Y."/>
            <person name="Kim R.W."/>
            <person name="Kang W.-H."/>
            <person name="Huh J.H."/>
            <person name="Kang B.-C."/>
            <person name="Yang T.-J."/>
            <person name="Lee Y.-H."/>
            <person name="Bennetzen J.L."/>
            <person name="Choi D."/>
        </authorList>
    </citation>
    <scope>NUCLEOTIDE SEQUENCE [LARGE SCALE GENOMIC DNA]</scope>
    <source>
        <strain evidence="2">cv. PBC81</strain>
    </source>
</reference>
<organism evidence="1 2">
    <name type="scientific">Capsicum baccatum</name>
    <name type="common">Peruvian pepper</name>
    <dbReference type="NCBI Taxonomy" id="33114"/>
    <lineage>
        <taxon>Eukaryota</taxon>
        <taxon>Viridiplantae</taxon>
        <taxon>Streptophyta</taxon>
        <taxon>Embryophyta</taxon>
        <taxon>Tracheophyta</taxon>
        <taxon>Spermatophyta</taxon>
        <taxon>Magnoliopsida</taxon>
        <taxon>eudicotyledons</taxon>
        <taxon>Gunneridae</taxon>
        <taxon>Pentapetalae</taxon>
        <taxon>asterids</taxon>
        <taxon>lamiids</taxon>
        <taxon>Solanales</taxon>
        <taxon>Solanaceae</taxon>
        <taxon>Solanoideae</taxon>
        <taxon>Capsiceae</taxon>
        <taxon>Capsicum</taxon>
    </lineage>
</organism>
<gene>
    <name evidence="1" type="ORF">CQW23_19266</name>
</gene>
<protein>
    <submittedName>
        <fullName evidence="1">Uncharacterized protein</fullName>
    </submittedName>
</protein>
<name>A0A2G2W5A8_CAPBA</name>
<evidence type="ECO:0000313" key="2">
    <source>
        <dbReference type="Proteomes" id="UP000224567"/>
    </source>
</evidence>
<sequence length="212" mass="24692">MQYGLDQYYDFHVILEAKALNTVITSLDMLCDSLSMPMCPSTYVDAAVKGQTSGTQTNVNLVTFSKGKGPEYNRGPHDTIKYSWDEDANIGVDIPWWLINPSHKPYPKMEFPRFEGGDPHDWILKAEKYFRYSQTHDNLKVDIVAMYLEGDVCDLFAWINTFDYWAQYKNITRNLLNDLLEPRIVQNTVFWEYSLLDLMKNSKKMLEFTSPE</sequence>
<evidence type="ECO:0000313" key="1">
    <source>
        <dbReference type="EMBL" id="PHT40412.1"/>
    </source>
</evidence>
<accession>A0A2G2W5A8</accession>
<dbReference type="AlphaFoldDB" id="A0A2G2W5A8"/>